<evidence type="ECO:0000256" key="3">
    <source>
        <dbReference type="ARBA" id="ARBA00006958"/>
    </source>
</evidence>
<evidence type="ECO:0000259" key="8">
    <source>
        <dbReference type="Pfam" id="PF13359"/>
    </source>
</evidence>
<proteinExistence type="inferred from homology"/>
<comment type="cofactor">
    <cofactor evidence="1">
        <name>a divalent metal cation</name>
        <dbReference type="ChEBI" id="CHEBI:60240"/>
    </cofactor>
</comment>
<keyword evidence="7" id="KW-0539">Nucleus</keyword>
<keyword evidence="11" id="KW-1185">Reference proteome</keyword>
<sequence>MDDVDIELDELELVAAAAGYHYYNSITRQPSRSSTPKRSGFLSELLSADEDVCREMLRMDKHVFHKLCDILRQRGMLRDTAGVMIEEQLAIFLNIIGHNERNRVIQERYQHSGETISRHFNNVLRAVKSLSREFLQLPPVSTPLQILESNRFYPYFEDCIGVIDGMRIPAHVPAKDQSRFRNKKGILTQNVLAACTFDLQFIFVYPGWEGSATDSRLLRAVLDDPDQNFPPIPEGKYYLVDTGYVNMDGFIAPFPGTRYHLPEYRGANLLPRNANELFNHRHASLRNAIQKSFDVLKTRFPILKLAPQYAFHTQRDIVIAACVIHNHIRREDKSDWLFKDVEGRYVEELPDLDENSDHLAFQIQEQSAPGFRDSITTAMWNDFINKWDEW</sequence>
<dbReference type="InterPro" id="IPR027806">
    <property type="entry name" value="HARBI1_dom"/>
</dbReference>
<evidence type="ECO:0000256" key="6">
    <source>
        <dbReference type="ARBA" id="ARBA00022801"/>
    </source>
</evidence>
<comment type="subcellular location">
    <subcellularLocation>
        <location evidence="2">Nucleus</location>
    </subcellularLocation>
</comment>
<dbReference type="InterPro" id="IPR058353">
    <property type="entry name" value="DUF8040"/>
</dbReference>
<accession>A0AAE1S8Z3</accession>
<dbReference type="InterPro" id="IPR045249">
    <property type="entry name" value="HARBI1-like"/>
</dbReference>
<keyword evidence="5" id="KW-0479">Metal-binding</keyword>
<dbReference type="AlphaFoldDB" id="A0AAE1S8Z3"/>
<evidence type="ECO:0008006" key="12">
    <source>
        <dbReference type="Google" id="ProtNLM"/>
    </source>
</evidence>
<feature type="domain" description="DUF8040" evidence="9">
    <location>
        <begin position="38"/>
        <end position="128"/>
    </location>
</feature>
<dbReference type="Pfam" id="PF13359">
    <property type="entry name" value="DDE_Tnp_4"/>
    <property type="match status" value="1"/>
</dbReference>
<evidence type="ECO:0000256" key="7">
    <source>
        <dbReference type="ARBA" id="ARBA00023242"/>
    </source>
</evidence>
<dbReference type="EMBL" id="JAVYJV010000008">
    <property type="protein sequence ID" value="KAK4365401.1"/>
    <property type="molecule type" value="Genomic_DNA"/>
</dbReference>
<evidence type="ECO:0000256" key="4">
    <source>
        <dbReference type="ARBA" id="ARBA00022722"/>
    </source>
</evidence>
<feature type="domain" description="DDE Tnp4" evidence="8">
    <location>
        <begin position="163"/>
        <end position="326"/>
    </location>
</feature>
<organism evidence="10 11">
    <name type="scientific">Anisodus tanguticus</name>
    <dbReference type="NCBI Taxonomy" id="243964"/>
    <lineage>
        <taxon>Eukaryota</taxon>
        <taxon>Viridiplantae</taxon>
        <taxon>Streptophyta</taxon>
        <taxon>Embryophyta</taxon>
        <taxon>Tracheophyta</taxon>
        <taxon>Spermatophyta</taxon>
        <taxon>Magnoliopsida</taxon>
        <taxon>eudicotyledons</taxon>
        <taxon>Gunneridae</taxon>
        <taxon>Pentapetalae</taxon>
        <taxon>asterids</taxon>
        <taxon>lamiids</taxon>
        <taxon>Solanales</taxon>
        <taxon>Solanaceae</taxon>
        <taxon>Solanoideae</taxon>
        <taxon>Hyoscyameae</taxon>
        <taxon>Anisodus</taxon>
    </lineage>
</organism>
<evidence type="ECO:0000313" key="11">
    <source>
        <dbReference type="Proteomes" id="UP001291623"/>
    </source>
</evidence>
<comment type="similarity">
    <text evidence="3">Belongs to the HARBI1 family.</text>
</comment>
<dbReference type="PANTHER" id="PTHR22930:SF259">
    <property type="entry name" value="OS08G0106900 PROTEIN"/>
    <property type="match status" value="1"/>
</dbReference>
<evidence type="ECO:0000259" key="9">
    <source>
        <dbReference type="Pfam" id="PF26138"/>
    </source>
</evidence>
<evidence type="ECO:0000256" key="2">
    <source>
        <dbReference type="ARBA" id="ARBA00004123"/>
    </source>
</evidence>
<dbReference type="PANTHER" id="PTHR22930">
    <property type="match status" value="1"/>
</dbReference>
<evidence type="ECO:0000256" key="1">
    <source>
        <dbReference type="ARBA" id="ARBA00001968"/>
    </source>
</evidence>
<gene>
    <name evidence="10" type="ORF">RND71_016759</name>
</gene>
<keyword evidence="4" id="KW-0540">Nuclease</keyword>
<reference evidence="10" key="1">
    <citation type="submission" date="2023-12" db="EMBL/GenBank/DDBJ databases">
        <title>Genome assembly of Anisodus tanguticus.</title>
        <authorList>
            <person name="Wang Y.-J."/>
        </authorList>
    </citation>
    <scope>NUCLEOTIDE SEQUENCE</scope>
    <source>
        <strain evidence="10">KB-2021</strain>
        <tissue evidence="10">Leaf</tissue>
    </source>
</reference>
<dbReference type="GO" id="GO:0004518">
    <property type="term" value="F:nuclease activity"/>
    <property type="evidence" value="ECO:0007669"/>
    <property type="project" value="UniProtKB-KW"/>
</dbReference>
<evidence type="ECO:0000256" key="5">
    <source>
        <dbReference type="ARBA" id="ARBA00022723"/>
    </source>
</evidence>
<dbReference type="Pfam" id="PF26138">
    <property type="entry name" value="DUF8040"/>
    <property type="match status" value="1"/>
</dbReference>
<protein>
    <recommendedName>
        <fullName evidence="12">DDE Tnp4 domain-containing protein</fullName>
    </recommendedName>
</protein>
<dbReference type="GO" id="GO:0005634">
    <property type="term" value="C:nucleus"/>
    <property type="evidence" value="ECO:0007669"/>
    <property type="project" value="UniProtKB-SubCell"/>
</dbReference>
<dbReference type="Proteomes" id="UP001291623">
    <property type="component" value="Unassembled WGS sequence"/>
</dbReference>
<dbReference type="GO" id="GO:0046872">
    <property type="term" value="F:metal ion binding"/>
    <property type="evidence" value="ECO:0007669"/>
    <property type="project" value="UniProtKB-KW"/>
</dbReference>
<comment type="caution">
    <text evidence="10">The sequence shown here is derived from an EMBL/GenBank/DDBJ whole genome shotgun (WGS) entry which is preliminary data.</text>
</comment>
<dbReference type="GO" id="GO:0016787">
    <property type="term" value="F:hydrolase activity"/>
    <property type="evidence" value="ECO:0007669"/>
    <property type="project" value="UniProtKB-KW"/>
</dbReference>
<keyword evidence="6" id="KW-0378">Hydrolase</keyword>
<evidence type="ECO:0000313" key="10">
    <source>
        <dbReference type="EMBL" id="KAK4365401.1"/>
    </source>
</evidence>
<name>A0AAE1S8Z3_9SOLA</name>